<dbReference type="RefSeq" id="WP_254269136.1">
    <property type="nucleotide sequence ID" value="NZ_CP100400.1"/>
</dbReference>
<dbReference type="InterPro" id="IPR002372">
    <property type="entry name" value="PQQ_rpt_dom"/>
</dbReference>
<keyword evidence="7" id="KW-1185">Reference proteome</keyword>
<dbReference type="InterPro" id="IPR018391">
    <property type="entry name" value="PQQ_b-propeller_rpt"/>
</dbReference>
<dbReference type="Gene3D" id="2.130.10.10">
    <property type="entry name" value="YVTN repeat-like/Quinoprotein amine dehydrogenase"/>
    <property type="match status" value="2"/>
</dbReference>
<dbReference type="SMART" id="SM00564">
    <property type="entry name" value="PQQ"/>
    <property type="match status" value="4"/>
</dbReference>
<dbReference type="GO" id="GO:0016020">
    <property type="term" value="C:membrane"/>
    <property type="evidence" value="ECO:0007669"/>
    <property type="project" value="UniProtKB-SubCell"/>
</dbReference>
<keyword evidence="2" id="KW-0812">Transmembrane</keyword>
<name>A0ABD5Q361_9EURY</name>
<keyword evidence="4" id="KW-0472">Membrane</keyword>
<gene>
    <name evidence="6" type="ORF">ACFO9K_12955</name>
</gene>
<dbReference type="AlphaFoldDB" id="A0ABD5Q361"/>
<feature type="domain" description="Pyrrolo-quinoline quinone repeat" evidence="5">
    <location>
        <begin position="260"/>
        <end position="457"/>
    </location>
</feature>
<dbReference type="InterPro" id="IPR015943">
    <property type="entry name" value="WD40/YVTN_repeat-like_dom_sf"/>
</dbReference>
<keyword evidence="3" id="KW-1133">Transmembrane helix</keyword>
<evidence type="ECO:0000259" key="5">
    <source>
        <dbReference type="Pfam" id="PF13360"/>
    </source>
</evidence>
<evidence type="ECO:0000313" key="7">
    <source>
        <dbReference type="Proteomes" id="UP001595945"/>
    </source>
</evidence>
<sequence>MPTAKRRVVLVAFAVLASVAVVGATVSLVAQDDTADSGATPTLTANWVSDTGRNITGNHHVAVGGLVGDQPFVFAPISGEAADAGQSHGHRHDHANGATNASAGCGLVALNGTTGGVRWTYEVPPANCTIHSIADPTLADVDGDGVAEVLATSTEKTVAAFDPRTGDTEFRRNLSAYGYTRPVVANFTGDARPEVVVVDVHGTVFVVRPDANSTDSDSRGVADAETVWTRKLPADYVWGQPHVEDFDGDGAPELAVALGNGRLVMLDNDGSVAWNRSVGAGDSVTWFTTGQADDDQPAELVTATSGGNVSLLDGDDGELVWRQSFGAYAAVDAVGDGDGDGTAEVYATARDGNLRAIEATSGDVEWTTSLTTVNPQMTPPPVLGDVDHDGDDELVAASNDGRVSIVDPTSGEILASYERDTPLWTNPTLADVDDDPAPEILTMYGDGRVAALSYENGTST</sequence>
<dbReference type="Pfam" id="PF13360">
    <property type="entry name" value="PQQ_2"/>
    <property type="match status" value="2"/>
</dbReference>
<evidence type="ECO:0000256" key="2">
    <source>
        <dbReference type="ARBA" id="ARBA00022692"/>
    </source>
</evidence>
<dbReference type="InterPro" id="IPR011047">
    <property type="entry name" value="Quinoprotein_ADH-like_sf"/>
</dbReference>
<evidence type="ECO:0000256" key="3">
    <source>
        <dbReference type="ARBA" id="ARBA00022989"/>
    </source>
</evidence>
<evidence type="ECO:0000313" key="6">
    <source>
        <dbReference type="EMBL" id="MFC4825167.1"/>
    </source>
</evidence>
<organism evidence="6 7">
    <name type="scientific">Halorussus aquaticus</name>
    <dbReference type="NCBI Taxonomy" id="2953748"/>
    <lineage>
        <taxon>Archaea</taxon>
        <taxon>Methanobacteriati</taxon>
        <taxon>Methanobacteriota</taxon>
        <taxon>Stenosarchaea group</taxon>
        <taxon>Halobacteria</taxon>
        <taxon>Halobacteriales</taxon>
        <taxon>Haladaptataceae</taxon>
        <taxon>Halorussus</taxon>
    </lineage>
</organism>
<dbReference type="GeneID" id="73044123"/>
<accession>A0ABD5Q361</accession>
<dbReference type="EMBL" id="JBHSHT010000002">
    <property type="protein sequence ID" value="MFC4825167.1"/>
    <property type="molecule type" value="Genomic_DNA"/>
</dbReference>
<dbReference type="PANTHER" id="PTHR21419">
    <property type="match status" value="1"/>
</dbReference>
<protein>
    <submittedName>
        <fullName evidence="6">PQQ-binding-like beta-propeller repeat protein</fullName>
    </submittedName>
</protein>
<dbReference type="SUPFAM" id="SSF50998">
    <property type="entry name" value="Quinoprotein alcohol dehydrogenase-like"/>
    <property type="match status" value="1"/>
</dbReference>
<comment type="subcellular location">
    <subcellularLocation>
        <location evidence="1">Membrane</location>
        <topology evidence="1">Single-pass membrane protein</topology>
    </subcellularLocation>
</comment>
<proteinExistence type="predicted"/>
<dbReference type="PANTHER" id="PTHR21419:SF30">
    <property type="entry name" value="IG-LIKE DOMAIN-CONTAINING PROTEIN"/>
    <property type="match status" value="1"/>
</dbReference>
<comment type="caution">
    <text evidence="6">The sequence shown here is derived from an EMBL/GenBank/DDBJ whole genome shotgun (WGS) entry which is preliminary data.</text>
</comment>
<feature type="domain" description="Pyrrolo-quinoline quinone repeat" evidence="5">
    <location>
        <begin position="104"/>
        <end position="186"/>
    </location>
</feature>
<evidence type="ECO:0000256" key="4">
    <source>
        <dbReference type="ARBA" id="ARBA00023136"/>
    </source>
</evidence>
<dbReference type="InterPro" id="IPR045232">
    <property type="entry name" value="FAM234"/>
</dbReference>
<reference evidence="6 7" key="1">
    <citation type="journal article" date="2019" name="Int. J. Syst. Evol. Microbiol.">
        <title>The Global Catalogue of Microorganisms (GCM) 10K type strain sequencing project: providing services to taxonomists for standard genome sequencing and annotation.</title>
        <authorList>
            <consortium name="The Broad Institute Genomics Platform"/>
            <consortium name="The Broad Institute Genome Sequencing Center for Infectious Disease"/>
            <person name="Wu L."/>
            <person name="Ma J."/>
        </authorList>
    </citation>
    <scope>NUCLEOTIDE SEQUENCE [LARGE SCALE GENOMIC DNA]</scope>
    <source>
        <strain evidence="6 7">XZYJ18</strain>
    </source>
</reference>
<evidence type="ECO:0000256" key="1">
    <source>
        <dbReference type="ARBA" id="ARBA00004167"/>
    </source>
</evidence>
<dbReference type="Proteomes" id="UP001595945">
    <property type="component" value="Unassembled WGS sequence"/>
</dbReference>